<name>V4A1K5_LOTGI</name>
<keyword evidence="3" id="KW-0804">Transcription</keyword>
<evidence type="ECO:0000313" key="8">
    <source>
        <dbReference type="EMBL" id="ESO90542.1"/>
    </source>
</evidence>
<evidence type="ECO:0000259" key="6">
    <source>
        <dbReference type="PROSITE" id="PS50888"/>
    </source>
</evidence>
<keyword evidence="2" id="KW-0805">Transcription regulation</keyword>
<evidence type="ECO:0000256" key="5">
    <source>
        <dbReference type="SAM" id="MobiDB-lite"/>
    </source>
</evidence>
<evidence type="ECO:0000313" key="9">
    <source>
        <dbReference type="Proteomes" id="UP000030746"/>
    </source>
</evidence>
<dbReference type="PANTHER" id="PTHR10985">
    <property type="entry name" value="BASIC HELIX-LOOP-HELIX TRANSCRIPTION FACTOR, HES-RELATED"/>
    <property type="match status" value="1"/>
</dbReference>
<dbReference type="GO" id="GO:0046983">
    <property type="term" value="F:protein dimerization activity"/>
    <property type="evidence" value="ECO:0007669"/>
    <property type="project" value="InterPro"/>
</dbReference>
<protein>
    <recommendedName>
        <fullName evidence="10">BHLH domain-containing protein</fullName>
    </recommendedName>
</protein>
<dbReference type="InterPro" id="IPR050370">
    <property type="entry name" value="HES_HEY"/>
</dbReference>
<proteinExistence type="predicted"/>
<dbReference type="InterPro" id="IPR003650">
    <property type="entry name" value="Orange_dom"/>
</dbReference>
<dbReference type="EMBL" id="KB202408">
    <property type="protein sequence ID" value="ESO90542.1"/>
    <property type="molecule type" value="Genomic_DNA"/>
</dbReference>
<dbReference type="SUPFAM" id="SSF47459">
    <property type="entry name" value="HLH, helix-loop-helix DNA-binding domain"/>
    <property type="match status" value="1"/>
</dbReference>
<dbReference type="GO" id="GO:0005634">
    <property type="term" value="C:nucleus"/>
    <property type="evidence" value="ECO:0007669"/>
    <property type="project" value="UniProtKB-SubCell"/>
</dbReference>
<evidence type="ECO:0000256" key="1">
    <source>
        <dbReference type="ARBA" id="ARBA00004123"/>
    </source>
</evidence>
<dbReference type="InterPro" id="IPR011598">
    <property type="entry name" value="bHLH_dom"/>
</dbReference>
<evidence type="ECO:0000256" key="2">
    <source>
        <dbReference type="ARBA" id="ARBA00023015"/>
    </source>
</evidence>
<evidence type="ECO:0008006" key="10">
    <source>
        <dbReference type="Google" id="ProtNLM"/>
    </source>
</evidence>
<evidence type="ECO:0000259" key="7">
    <source>
        <dbReference type="PROSITE" id="PS51054"/>
    </source>
</evidence>
<keyword evidence="9" id="KW-1185">Reference proteome</keyword>
<dbReference type="Proteomes" id="UP000030746">
    <property type="component" value="Unassembled WGS sequence"/>
</dbReference>
<feature type="compositionally biased region" description="Polar residues" evidence="5">
    <location>
        <begin position="1"/>
        <end position="10"/>
    </location>
</feature>
<accession>V4A1K5</accession>
<dbReference type="AlphaFoldDB" id="V4A1K5"/>
<dbReference type="GO" id="GO:0003677">
    <property type="term" value="F:DNA binding"/>
    <property type="evidence" value="ECO:0007669"/>
    <property type="project" value="InterPro"/>
</dbReference>
<feature type="region of interest" description="Disordered" evidence="5">
    <location>
        <begin position="1"/>
        <end position="24"/>
    </location>
</feature>
<comment type="subcellular location">
    <subcellularLocation>
        <location evidence="1">Nucleus</location>
    </subcellularLocation>
</comment>
<dbReference type="OMA" id="YEEGWSA"/>
<dbReference type="CTD" id="20239652"/>
<evidence type="ECO:0000256" key="4">
    <source>
        <dbReference type="ARBA" id="ARBA00023242"/>
    </source>
</evidence>
<dbReference type="HOGENOM" id="CLU_1919431_0_0_1"/>
<dbReference type="GeneID" id="20239652"/>
<feature type="domain" description="BHLH" evidence="6">
    <location>
        <begin position="11"/>
        <end position="70"/>
    </location>
</feature>
<dbReference type="PROSITE" id="PS51054">
    <property type="entry name" value="ORANGE"/>
    <property type="match status" value="1"/>
</dbReference>
<feature type="domain" description="Orange" evidence="7">
    <location>
        <begin position="82"/>
        <end position="114"/>
    </location>
</feature>
<evidence type="ECO:0000256" key="3">
    <source>
        <dbReference type="ARBA" id="ARBA00023163"/>
    </source>
</evidence>
<dbReference type="GO" id="GO:0006355">
    <property type="term" value="P:regulation of DNA-templated transcription"/>
    <property type="evidence" value="ECO:0007669"/>
    <property type="project" value="InterPro"/>
</dbReference>
<dbReference type="OrthoDB" id="6085656at2759"/>
<dbReference type="KEGG" id="lgi:LOTGIDRAFT_164130"/>
<organism evidence="8 9">
    <name type="scientific">Lottia gigantea</name>
    <name type="common">Giant owl limpet</name>
    <dbReference type="NCBI Taxonomy" id="225164"/>
    <lineage>
        <taxon>Eukaryota</taxon>
        <taxon>Metazoa</taxon>
        <taxon>Spiralia</taxon>
        <taxon>Lophotrochozoa</taxon>
        <taxon>Mollusca</taxon>
        <taxon>Gastropoda</taxon>
        <taxon>Patellogastropoda</taxon>
        <taxon>Lottioidea</taxon>
        <taxon>Lottiidae</taxon>
        <taxon>Lottia</taxon>
    </lineage>
</organism>
<dbReference type="PROSITE" id="PS50888">
    <property type="entry name" value="BHLH"/>
    <property type="match status" value="1"/>
</dbReference>
<dbReference type="RefSeq" id="XP_009058863.1">
    <property type="nucleotide sequence ID" value="XM_009060615.1"/>
</dbReference>
<dbReference type="Pfam" id="PF00010">
    <property type="entry name" value="HLH"/>
    <property type="match status" value="1"/>
</dbReference>
<dbReference type="Gene3D" id="4.10.280.10">
    <property type="entry name" value="Helix-loop-helix DNA-binding domain"/>
    <property type="match status" value="1"/>
</dbReference>
<sequence length="158" mass="18908">MSQINSNSYQIRKERKQVAEKRRRQRMNETLLKIKDLVFNEETSHLMEADNQKIEKTEILEKTITTIHEIKRKREIAMDIVYQEGYSRCLLEINSFLSCFNLPESSRQNVLKYLTRRPHKNINLQSPTESIQCYNRLVNVDIQIQNGSINNLVWRPWI</sequence>
<reference evidence="8 9" key="1">
    <citation type="journal article" date="2013" name="Nature">
        <title>Insights into bilaterian evolution from three spiralian genomes.</title>
        <authorList>
            <person name="Simakov O."/>
            <person name="Marletaz F."/>
            <person name="Cho S.J."/>
            <person name="Edsinger-Gonzales E."/>
            <person name="Havlak P."/>
            <person name="Hellsten U."/>
            <person name="Kuo D.H."/>
            <person name="Larsson T."/>
            <person name="Lv J."/>
            <person name="Arendt D."/>
            <person name="Savage R."/>
            <person name="Osoegawa K."/>
            <person name="de Jong P."/>
            <person name="Grimwood J."/>
            <person name="Chapman J.A."/>
            <person name="Shapiro H."/>
            <person name="Aerts A."/>
            <person name="Otillar R.P."/>
            <person name="Terry A.Y."/>
            <person name="Boore J.L."/>
            <person name="Grigoriev I.V."/>
            <person name="Lindberg D.R."/>
            <person name="Seaver E.C."/>
            <person name="Weisblat D.A."/>
            <person name="Putnam N.H."/>
            <person name="Rokhsar D.S."/>
        </authorList>
    </citation>
    <scope>NUCLEOTIDE SEQUENCE [LARGE SCALE GENOMIC DNA]</scope>
</reference>
<keyword evidence="4" id="KW-0539">Nucleus</keyword>
<dbReference type="InterPro" id="IPR036638">
    <property type="entry name" value="HLH_DNA-bd_sf"/>
</dbReference>
<gene>
    <name evidence="8" type="ORF">LOTGIDRAFT_164130</name>
</gene>